<dbReference type="PANTHER" id="PTHR46098">
    <property type="entry name" value="TRNA (CYTOSINE(38)-C(5))-METHYLTRANSFERASE"/>
    <property type="match status" value="1"/>
</dbReference>
<dbReference type="RefSeq" id="WP_000128157.1">
    <property type="nucleotide sequence ID" value="NZ_JBHZFC020000016.1"/>
</dbReference>
<evidence type="ECO:0000313" key="14">
    <source>
        <dbReference type="EMBL" id="EBR2060550.1"/>
    </source>
</evidence>
<name>A0A5V5MGV0_SALER</name>
<dbReference type="EMBL" id="AAGWRE010000017">
    <property type="protein sequence ID" value="EBS8043546.1"/>
    <property type="molecule type" value="Genomic_DNA"/>
</dbReference>
<dbReference type="GO" id="GO:0009307">
    <property type="term" value="P:DNA restriction-modification system"/>
    <property type="evidence" value="ECO:0007669"/>
    <property type="project" value="UniProtKB-KW"/>
</dbReference>
<dbReference type="EMBL" id="AAGRMP010000008">
    <property type="protein sequence ID" value="EBR2060550.1"/>
    <property type="molecule type" value="Genomic_DNA"/>
</dbReference>
<reference evidence="8" key="2">
    <citation type="submission" date="2018-07" db="EMBL/GenBank/DDBJ databases">
        <authorList>
            <consortium name="GenomeTrakr network: Whole genome sequencing for foodborne pathogen traceback"/>
        </authorList>
    </citation>
    <scope>NUCLEOTIDE SEQUENCE</scope>
    <source>
        <strain evidence="8">CFSAN033326</strain>
        <strain evidence="9">CFSAN042056</strain>
        <strain evidence="10">CFSAN045582</strain>
        <strain evidence="11">CFSAN047084</strain>
        <strain evidence="13">CFSAN047096</strain>
        <strain evidence="12">CFSAN047619</strain>
        <strain evidence="15">CFSAN058780</strain>
        <strain evidence="14">CFSAN059127</strain>
    </source>
</reference>
<dbReference type="Pfam" id="PF00145">
    <property type="entry name" value="DNA_methylase"/>
    <property type="match status" value="1"/>
</dbReference>
<keyword evidence="5" id="KW-0680">Restriction system</keyword>
<sequence>MTAYYNEIDPFAAQWLRNLIDAGHIAPGVVDTRSIEDVTANDLKGFTQCHFFAGIGVWSYALRRAGWPDDRPVWTGSCPCQPFSACGKRQGKDDERHLFPTWFRLISECRPNVIFGEQVASKDGLGWLDDVRDHLERAEYAFAGFDLCAAGFGAPHIRQRLFWVADAEREQCQKRLSGSPESHSQDVGGAAIEPTGFCLSGGLEHSYSNGREGRICGREDSKREDFNGSIGCDGTTCGLADADNKQRSQAESAKCANELSGGRNKNSETVAGFGCNSGANAVNGFWGSADWLFCHDGKWRPVKPGLKPLVNGLAGRVGQLRAYGNAIVAPVAEAFISAYLESAQ</sequence>
<keyword evidence="4" id="KW-0949">S-adenosyl-L-methionine</keyword>
<dbReference type="PANTHER" id="PTHR46098:SF1">
    <property type="entry name" value="TRNA (CYTOSINE(38)-C(5))-METHYLTRANSFERASE"/>
    <property type="match status" value="1"/>
</dbReference>
<dbReference type="EMBL" id="AAGNAL010000014">
    <property type="protein sequence ID" value="EBP7789456.1"/>
    <property type="molecule type" value="Genomic_DNA"/>
</dbReference>
<evidence type="ECO:0000256" key="2">
    <source>
        <dbReference type="ARBA" id="ARBA00022603"/>
    </source>
</evidence>
<evidence type="ECO:0000256" key="1">
    <source>
        <dbReference type="ARBA" id="ARBA00011975"/>
    </source>
</evidence>
<evidence type="ECO:0000313" key="10">
    <source>
        <dbReference type="EMBL" id="EBQ0841010.1"/>
    </source>
</evidence>
<dbReference type="EMBL" id="AAGSJZ010000009">
    <property type="protein sequence ID" value="EBR4798304.1"/>
    <property type="molecule type" value="Genomic_DNA"/>
</dbReference>
<dbReference type="GO" id="GO:0032259">
    <property type="term" value="P:methylation"/>
    <property type="evidence" value="ECO:0007669"/>
    <property type="project" value="UniProtKB-KW"/>
</dbReference>
<dbReference type="EMBL" id="AAGNJZ010000010">
    <property type="protein sequence ID" value="EBP9494892.1"/>
    <property type="molecule type" value="Genomic_DNA"/>
</dbReference>
<evidence type="ECO:0000256" key="3">
    <source>
        <dbReference type="ARBA" id="ARBA00022679"/>
    </source>
</evidence>
<dbReference type="InterPro" id="IPR050750">
    <property type="entry name" value="C5-MTase"/>
</dbReference>
<evidence type="ECO:0000313" key="15">
    <source>
        <dbReference type="EMBL" id="EBR4798304.1"/>
    </source>
</evidence>
<dbReference type="EMBL" id="AAGOEO010000007">
    <property type="protein sequence ID" value="EBQ1906939.1"/>
    <property type="molecule type" value="Genomic_DNA"/>
</dbReference>
<evidence type="ECO:0000313" key="17">
    <source>
        <dbReference type="EMBL" id="EBU5350936.1"/>
    </source>
</evidence>
<gene>
    <name evidence="12" type="ORF">A0O94_00120</name>
    <name evidence="8" type="ORF">AIR32_13730</name>
    <name evidence="9" type="ORF">AS631_12245</name>
    <name evidence="10" type="ORF">AXB42_12830</name>
    <name evidence="11" type="ORF">AZG49_13735</name>
    <name evidence="13" type="ORF">AZG61_14440</name>
    <name evidence="15" type="ORF">BU390_12125</name>
    <name evidence="14" type="ORF">BWB20_14985</name>
    <name evidence="17" type="ORF">C0O14_18730</name>
    <name evidence="16" type="ORF">CEW35_22685</name>
    <name evidence="7" type="ORF">EFY76_23475</name>
    <name evidence="18" type="ORF">FZ253_11500</name>
</gene>
<evidence type="ECO:0000256" key="4">
    <source>
        <dbReference type="ARBA" id="ARBA00022691"/>
    </source>
</evidence>
<dbReference type="SUPFAM" id="SSF53335">
    <property type="entry name" value="S-adenosyl-L-methionine-dependent methyltransferases"/>
    <property type="match status" value="1"/>
</dbReference>
<evidence type="ECO:0000256" key="6">
    <source>
        <dbReference type="ARBA" id="ARBA00047422"/>
    </source>
</evidence>
<dbReference type="EMBL" id="AACUZB010000043">
    <property type="protein sequence ID" value="EAM4564244.1"/>
    <property type="molecule type" value="Genomic_DNA"/>
</dbReference>
<keyword evidence="3 17" id="KW-0808">Transferase</keyword>
<keyword evidence="2 17" id="KW-0489">Methyltransferase</keyword>
<evidence type="ECO:0000313" key="9">
    <source>
        <dbReference type="EMBL" id="EBP9494892.1"/>
    </source>
</evidence>
<dbReference type="EC" id="2.1.1.37" evidence="1"/>
<evidence type="ECO:0000313" key="13">
    <source>
        <dbReference type="EMBL" id="EBQ2161525.1"/>
    </source>
</evidence>
<dbReference type="InterPro" id="IPR029063">
    <property type="entry name" value="SAM-dependent_MTases_sf"/>
</dbReference>
<dbReference type="GO" id="GO:0003886">
    <property type="term" value="F:DNA (cytosine-5-)-methyltransferase activity"/>
    <property type="evidence" value="ECO:0007669"/>
    <property type="project" value="UniProtKB-EC"/>
</dbReference>
<comment type="catalytic activity">
    <reaction evidence="6">
        <text>a 2'-deoxycytidine in DNA + S-adenosyl-L-methionine = a 5-methyl-2'-deoxycytidine in DNA + S-adenosyl-L-homocysteine + H(+)</text>
        <dbReference type="Rhea" id="RHEA:13681"/>
        <dbReference type="Rhea" id="RHEA-COMP:11369"/>
        <dbReference type="Rhea" id="RHEA-COMP:11370"/>
        <dbReference type="ChEBI" id="CHEBI:15378"/>
        <dbReference type="ChEBI" id="CHEBI:57856"/>
        <dbReference type="ChEBI" id="CHEBI:59789"/>
        <dbReference type="ChEBI" id="CHEBI:85452"/>
        <dbReference type="ChEBI" id="CHEBI:85454"/>
        <dbReference type="EC" id="2.1.1.37"/>
    </reaction>
</comment>
<reference evidence="17" key="1">
    <citation type="submission" date="2018-07" db="EMBL/GenBank/DDBJ databases">
        <authorList>
            <consortium name="PulseNet: The National Subtyping Network for Foodborne Disease Surveillance"/>
            <person name="Tarr C.L."/>
            <person name="Trees E."/>
            <person name="Katz L.S."/>
            <person name="Carleton-Romer H.A."/>
            <person name="Stroika S."/>
            <person name="Kucerova Z."/>
            <person name="Roache K.F."/>
            <person name="Sabol A.L."/>
            <person name="Besser J."/>
            <person name="Gerner-Smidt P."/>
        </authorList>
    </citation>
    <scope>NUCLEOTIDE SEQUENCE</scope>
    <source>
        <strain evidence="17">2009K1310</strain>
        <strain evidence="16">2015AM-0552</strain>
        <strain evidence="7">PNUSAS060697</strain>
        <strain evidence="18">PNUSAS094379</strain>
    </source>
</reference>
<organism evidence="17">
    <name type="scientific">Salmonella enterica</name>
    <name type="common">Salmonella choleraesuis</name>
    <dbReference type="NCBI Taxonomy" id="28901"/>
    <lineage>
        <taxon>Bacteria</taxon>
        <taxon>Pseudomonadati</taxon>
        <taxon>Pseudomonadota</taxon>
        <taxon>Gammaproteobacteria</taxon>
        <taxon>Enterobacterales</taxon>
        <taxon>Enterobacteriaceae</taxon>
        <taxon>Salmonella</taxon>
    </lineage>
</organism>
<evidence type="ECO:0000313" key="11">
    <source>
        <dbReference type="EMBL" id="EBQ1906939.1"/>
    </source>
</evidence>
<evidence type="ECO:0000313" key="18">
    <source>
        <dbReference type="EMBL" id="ECQ2397248.1"/>
    </source>
</evidence>
<comment type="caution">
    <text evidence="17">The sequence shown here is derived from an EMBL/GenBank/DDBJ whole genome shotgun (WGS) entry which is preliminary data.</text>
</comment>
<protein>
    <recommendedName>
        <fullName evidence="1">DNA (cytosine-5-)-methyltransferase</fullName>
        <ecNumber evidence="1">2.1.1.37</ecNumber>
    </recommendedName>
</protein>
<evidence type="ECO:0000313" key="8">
    <source>
        <dbReference type="EMBL" id="EBP7789456.1"/>
    </source>
</evidence>
<evidence type="ECO:0000313" key="16">
    <source>
        <dbReference type="EMBL" id="EBS8043546.1"/>
    </source>
</evidence>
<dbReference type="InterPro" id="IPR001525">
    <property type="entry name" value="C5_MeTfrase"/>
</dbReference>
<evidence type="ECO:0000256" key="5">
    <source>
        <dbReference type="ARBA" id="ARBA00022747"/>
    </source>
</evidence>
<proteinExistence type="predicted"/>
<evidence type="ECO:0000313" key="7">
    <source>
        <dbReference type="EMBL" id="EAM4564244.1"/>
    </source>
</evidence>
<dbReference type="EMBL" id="AAKAEB010000020">
    <property type="protein sequence ID" value="ECQ2397248.1"/>
    <property type="molecule type" value="Genomic_DNA"/>
</dbReference>
<evidence type="ECO:0000313" key="12">
    <source>
        <dbReference type="EMBL" id="EBQ2062367.1"/>
    </source>
</evidence>
<dbReference type="EMBL" id="AAGOGR010000007">
    <property type="protein sequence ID" value="EBQ2161525.1"/>
    <property type="molecule type" value="Genomic_DNA"/>
</dbReference>
<dbReference type="Gene3D" id="3.40.50.150">
    <property type="entry name" value="Vaccinia Virus protein VP39"/>
    <property type="match status" value="1"/>
</dbReference>
<dbReference type="AlphaFoldDB" id="A0A5V5MGV0"/>
<accession>A0A5V5MGV0</accession>
<dbReference type="EMBL" id="AAGOFW010000001">
    <property type="protein sequence ID" value="EBQ2062367.1"/>
    <property type="molecule type" value="Genomic_DNA"/>
</dbReference>
<dbReference type="EMBL" id="AAGNVM010000008">
    <property type="protein sequence ID" value="EBQ0841010.1"/>
    <property type="molecule type" value="Genomic_DNA"/>
</dbReference>
<dbReference type="EMBL" id="AAHCHO010000010">
    <property type="protein sequence ID" value="EBU5350936.1"/>
    <property type="molecule type" value="Genomic_DNA"/>
</dbReference>